<reference evidence="10" key="2">
    <citation type="submission" date="2023-11" db="UniProtKB">
        <authorList>
            <consortium name="WormBaseParasite"/>
        </authorList>
    </citation>
    <scope>IDENTIFICATION</scope>
</reference>
<dbReference type="InterPro" id="IPR054559">
    <property type="entry name" value="PSMD12-CSN4-like_N"/>
</dbReference>
<proteinExistence type="inferred from homology"/>
<dbReference type="GO" id="GO:0008180">
    <property type="term" value="C:COP9 signalosome"/>
    <property type="evidence" value="ECO:0007669"/>
    <property type="project" value="UniProtKB-KW"/>
</dbReference>
<evidence type="ECO:0000256" key="6">
    <source>
        <dbReference type="ARBA" id="ARBA00022790"/>
    </source>
</evidence>
<dbReference type="InterPro" id="IPR041406">
    <property type="entry name" value="CSN4_HTH"/>
</dbReference>
<accession>A0AA85JMX6</accession>
<keyword evidence="6" id="KW-0736">Signalosome</keyword>
<sequence>MVTVLTARKLCDELISFVNGFSDNVVAIGAFQILLPRLQQRNIAFESQLVELRDSLAKRLEAVGNLREAANVLTDIPLESGQRVYGANYKLDVYLRIAEYYLKLHETQEAEAFVNRASLLQPECQDQQLLVRYKIAYAQLLDLKQKFLEAGQRYAELSVRFPWLDDSQRLSFLERALAAALLSVAGQQRARLLATLYKDERCQAFDAFPVLEKMFMGRLINRSSLSALEPLLTKYYPHLLKSASDNNTGNSNAQDASSIQNLSSSSSSCYSSVQMLLERALIEHNMLAAGLIYNNITLDNLGLLLEISTAEAESIAAQMITEGRLNAKLDQIDGVIHFENRDPAVSSWSMHIQTLCAAVNRIVEDIEAAHPTWVRTHLNSRMTVDPSV</sequence>
<keyword evidence="7" id="KW-0539">Nucleus</keyword>
<dbReference type="PANTHER" id="PTHR10855:SF2">
    <property type="entry name" value="COP9 SIGNALOSOME COMPLEX SUBUNIT 4"/>
    <property type="match status" value="1"/>
</dbReference>
<reference evidence="9" key="1">
    <citation type="submission" date="2022-06" db="EMBL/GenBank/DDBJ databases">
        <authorList>
            <person name="Berger JAMES D."/>
            <person name="Berger JAMES D."/>
        </authorList>
    </citation>
    <scope>NUCLEOTIDE SEQUENCE [LARGE SCALE GENOMIC DNA]</scope>
</reference>
<dbReference type="InterPro" id="IPR036390">
    <property type="entry name" value="WH_DNA-bd_sf"/>
</dbReference>
<evidence type="ECO:0000313" key="10">
    <source>
        <dbReference type="WBParaSite" id="TREG1_41060.1"/>
    </source>
</evidence>
<dbReference type="GO" id="GO:0005829">
    <property type="term" value="C:cytosol"/>
    <property type="evidence" value="ECO:0007669"/>
    <property type="project" value="TreeGrafter"/>
</dbReference>
<comment type="similarity">
    <text evidence="3">Belongs to the CSN4 family.</text>
</comment>
<dbReference type="PROSITE" id="PS50250">
    <property type="entry name" value="PCI"/>
    <property type="match status" value="1"/>
</dbReference>
<dbReference type="WBParaSite" id="TREG1_41060.1">
    <property type="protein sequence ID" value="TREG1_41060.1"/>
    <property type="gene ID" value="TREG1_41060"/>
</dbReference>
<evidence type="ECO:0000259" key="8">
    <source>
        <dbReference type="PROSITE" id="PS50250"/>
    </source>
</evidence>
<dbReference type="AlphaFoldDB" id="A0AA85JMX6"/>
<dbReference type="InterPro" id="IPR036388">
    <property type="entry name" value="WH-like_DNA-bd_sf"/>
</dbReference>
<evidence type="ECO:0000256" key="5">
    <source>
        <dbReference type="ARBA" id="ARBA00022490"/>
    </source>
</evidence>
<dbReference type="SMART" id="SM00088">
    <property type="entry name" value="PINT"/>
    <property type="match status" value="1"/>
</dbReference>
<dbReference type="Proteomes" id="UP000050795">
    <property type="component" value="Unassembled WGS sequence"/>
</dbReference>
<dbReference type="Pfam" id="PF01399">
    <property type="entry name" value="PCI"/>
    <property type="match status" value="1"/>
</dbReference>
<evidence type="ECO:0000256" key="4">
    <source>
        <dbReference type="ARBA" id="ARBA00014881"/>
    </source>
</evidence>
<feature type="domain" description="PCI" evidence="8">
    <location>
        <begin position="146"/>
        <end position="343"/>
    </location>
</feature>
<dbReference type="InterPro" id="IPR040134">
    <property type="entry name" value="PSMD12/CSN4"/>
</dbReference>
<comment type="subcellular location">
    <subcellularLocation>
        <location evidence="2">Cytoplasm</location>
    </subcellularLocation>
    <subcellularLocation>
        <location evidence="1">Nucleus</location>
    </subcellularLocation>
</comment>
<organism evidence="9 10">
    <name type="scientific">Trichobilharzia regenti</name>
    <name type="common">Nasal bird schistosome</name>
    <dbReference type="NCBI Taxonomy" id="157069"/>
    <lineage>
        <taxon>Eukaryota</taxon>
        <taxon>Metazoa</taxon>
        <taxon>Spiralia</taxon>
        <taxon>Lophotrochozoa</taxon>
        <taxon>Platyhelminthes</taxon>
        <taxon>Trematoda</taxon>
        <taxon>Digenea</taxon>
        <taxon>Strigeidida</taxon>
        <taxon>Schistosomatoidea</taxon>
        <taxon>Schistosomatidae</taxon>
        <taxon>Trichobilharzia</taxon>
    </lineage>
</organism>
<dbReference type="Pfam" id="PF18420">
    <property type="entry name" value="CSN4_RPN5_eIF3a"/>
    <property type="match status" value="1"/>
</dbReference>
<evidence type="ECO:0000313" key="9">
    <source>
        <dbReference type="Proteomes" id="UP000050795"/>
    </source>
</evidence>
<evidence type="ECO:0000256" key="2">
    <source>
        <dbReference type="ARBA" id="ARBA00004496"/>
    </source>
</evidence>
<dbReference type="Gene3D" id="1.10.10.10">
    <property type="entry name" value="Winged helix-like DNA-binding domain superfamily/Winged helix DNA-binding domain"/>
    <property type="match status" value="1"/>
</dbReference>
<evidence type="ECO:0000256" key="7">
    <source>
        <dbReference type="ARBA" id="ARBA00023242"/>
    </source>
</evidence>
<evidence type="ECO:0000256" key="3">
    <source>
        <dbReference type="ARBA" id="ARBA00010417"/>
    </source>
</evidence>
<name>A0AA85JMX6_TRIRE</name>
<dbReference type="SUPFAM" id="SSF46785">
    <property type="entry name" value="Winged helix' DNA-binding domain"/>
    <property type="match status" value="1"/>
</dbReference>
<evidence type="ECO:0000256" key="1">
    <source>
        <dbReference type="ARBA" id="ARBA00004123"/>
    </source>
</evidence>
<dbReference type="InterPro" id="IPR000717">
    <property type="entry name" value="PCI_dom"/>
</dbReference>
<dbReference type="Pfam" id="PF22241">
    <property type="entry name" value="PSMD12-CSN4_N"/>
    <property type="match status" value="1"/>
</dbReference>
<dbReference type="PANTHER" id="PTHR10855">
    <property type="entry name" value="26S PROTEASOME NON-ATPASE REGULATORY SUBUNIT 12/COP9 SIGNALOSOME COMPLEX SUBUNIT 4"/>
    <property type="match status" value="1"/>
</dbReference>
<protein>
    <recommendedName>
        <fullName evidence="4">COP9 signalosome complex subunit 4</fullName>
    </recommendedName>
</protein>
<keyword evidence="9" id="KW-1185">Reference proteome</keyword>
<keyword evidence="5" id="KW-0963">Cytoplasm</keyword>